<sequence>MTDPNRPPRTVSPDGGSSGPEDPDSAAPRDPAADRTGEAAGVESSGGGGGDPDALDQSVGRDEAGQGDARTRDGAI</sequence>
<evidence type="ECO:0000313" key="2">
    <source>
        <dbReference type="EMBL" id="GLS00765.1"/>
    </source>
</evidence>
<feature type="region of interest" description="Disordered" evidence="1">
    <location>
        <begin position="1"/>
        <end position="76"/>
    </location>
</feature>
<dbReference type="Proteomes" id="UP001156921">
    <property type="component" value="Unassembled WGS sequence"/>
</dbReference>
<reference evidence="3" key="1">
    <citation type="journal article" date="2019" name="Int. J. Syst. Evol. Microbiol.">
        <title>The Global Catalogue of Microorganisms (GCM) 10K type strain sequencing project: providing services to taxonomists for standard genome sequencing and annotation.</title>
        <authorList>
            <consortium name="The Broad Institute Genomics Platform"/>
            <consortium name="The Broad Institute Genome Sequencing Center for Infectious Disease"/>
            <person name="Wu L."/>
            <person name="Ma J."/>
        </authorList>
    </citation>
    <scope>NUCLEOTIDE SEQUENCE [LARGE SCALE GENOMIC DNA]</scope>
    <source>
        <strain evidence="3">NBRC 110107</strain>
    </source>
</reference>
<dbReference type="RefSeq" id="WP_284221335.1">
    <property type="nucleotide sequence ID" value="NZ_BSOY01000010.1"/>
</dbReference>
<gene>
    <name evidence="2" type="ORF">GCM10007859_07730</name>
</gene>
<name>A0ABQ6BFE7_9CAUL</name>
<accession>A0ABQ6BFE7</accession>
<proteinExistence type="predicted"/>
<evidence type="ECO:0000256" key="1">
    <source>
        <dbReference type="SAM" id="MobiDB-lite"/>
    </source>
</evidence>
<keyword evidence="3" id="KW-1185">Reference proteome</keyword>
<protein>
    <submittedName>
        <fullName evidence="2">Uncharacterized protein</fullName>
    </submittedName>
</protein>
<comment type="caution">
    <text evidence="2">The sequence shown here is derived from an EMBL/GenBank/DDBJ whole genome shotgun (WGS) entry which is preliminary data.</text>
</comment>
<organism evidence="2 3">
    <name type="scientific">Brevundimonas denitrificans</name>
    <dbReference type="NCBI Taxonomy" id="1443434"/>
    <lineage>
        <taxon>Bacteria</taxon>
        <taxon>Pseudomonadati</taxon>
        <taxon>Pseudomonadota</taxon>
        <taxon>Alphaproteobacteria</taxon>
        <taxon>Caulobacterales</taxon>
        <taxon>Caulobacteraceae</taxon>
        <taxon>Brevundimonas</taxon>
    </lineage>
</organism>
<feature type="compositionally biased region" description="Basic and acidic residues" evidence="1">
    <location>
        <begin position="59"/>
        <end position="76"/>
    </location>
</feature>
<dbReference type="EMBL" id="BSOY01000010">
    <property type="protein sequence ID" value="GLS00765.1"/>
    <property type="molecule type" value="Genomic_DNA"/>
</dbReference>
<evidence type="ECO:0000313" key="3">
    <source>
        <dbReference type="Proteomes" id="UP001156921"/>
    </source>
</evidence>